<proteinExistence type="predicted"/>
<evidence type="ECO:0000313" key="3">
    <source>
        <dbReference type="Proteomes" id="UP000695562"/>
    </source>
</evidence>
<feature type="compositionally biased region" description="Low complexity" evidence="1">
    <location>
        <begin position="1"/>
        <end position="10"/>
    </location>
</feature>
<dbReference type="InterPro" id="IPR002110">
    <property type="entry name" value="Ankyrin_rpt"/>
</dbReference>
<protein>
    <recommendedName>
        <fullName evidence="4">Ankyrin repeat-containing protein</fullName>
    </recommendedName>
</protein>
<name>A0A8J4PVE9_9MYCE</name>
<comment type="caution">
    <text evidence="2">The sequence shown here is derived from an EMBL/GenBank/DDBJ whole genome shotgun (WGS) entry which is preliminary data.</text>
</comment>
<accession>A0A8J4PVE9</accession>
<keyword evidence="3" id="KW-1185">Reference proteome</keyword>
<dbReference type="InterPro" id="IPR052050">
    <property type="entry name" value="SecEffector_AnkRepeat"/>
</dbReference>
<dbReference type="SUPFAM" id="SSF48403">
    <property type="entry name" value="Ankyrin repeat"/>
    <property type="match status" value="1"/>
</dbReference>
<gene>
    <name evidence="2" type="ORF">CYY_004303</name>
</gene>
<dbReference type="PANTHER" id="PTHR46586:SF3">
    <property type="entry name" value="ANKYRIN REPEAT-CONTAINING PROTEIN"/>
    <property type="match status" value="1"/>
</dbReference>
<sequence>MNRNSNSNNTRNRDHRNNQNNRNQNNRNNNNRNNRNIYRKRDSKSDGTLALHEQLFKRIWGSVILRKEILRHLVSNDRGLDHLRHWEAHKVPRDGLLNGNVLQLPKRYHDVSMSDTTWIANNHHFGLLVDRLMHPMYQPLTVDYQAIIQFLRCNTEYKLFIRLYNFNAELFQRVNGFLIPRSSRDEKSKRGGRGSRGRRGGHVGRDESKTLPTTTTKEKSKSIGDLACQSGSTQIVEFLVAKRYKITIEGVYNAVKSNSVDLVKLLLSFNHLRIPHHQPLMNDAVSNGNMDMIKLLVENGYVQCDSDHLKLLFKKKNCIQVLEYLVDHCKHLFVRNNQPLYSIAGRGHLQLFKRLYEIIDKSTIDFKLEGFIVSSGNLELSKYYYSSVFVGYSHITSKTMDMVVSRGDFKTYTNLKNKANPSKQGFLNALSNKQWQAVSFLSKIHLNSFIFDLNEKRFIFGSLLMNGQLELLKYFYKEIYLPERLDYCVKVYHILKAVENKHYDALTFYFKFFNYPPHFLYMLCQLEGKYEVIQLIFKTLRASKREVKLCSHRLIQGAMIGGNHNYIALIKRNPACTNTYCGYNYVQIAKTRSLMYAVQMSIGEIHLVPYGCRYSDSVYNFKLALQNKSIHMDINEFIRHFVSNNDVGMLYYIKRNCPNLLSKIDSFLCHRFTHGKTKITANPSTMALLLKDQNSLLYLHHLRINNLLVADDFAFKEIQDLVKRGVPRPYVTSWPVVRFIKKYKLIS</sequence>
<organism evidence="2 3">
    <name type="scientific">Polysphondylium violaceum</name>
    <dbReference type="NCBI Taxonomy" id="133409"/>
    <lineage>
        <taxon>Eukaryota</taxon>
        <taxon>Amoebozoa</taxon>
        <taxon>Evosea</taxon>
        <taxon>Eumycetozoa</taxon>
        <taxon>Dictyostelia</taxon>
        <taxon>Dictyosteliales</taxon>
        <taxon>Dictyosteliaceae</taxon>
        <taxon>Polysphondylium</taxon>
    </lineage>
</organism>
<feature type="region of interest" description="Disordered" evidence="1">
    <location>
        <begin position="182"/>
        <end position="223"/>
    </location>
</feature>
<evidence type="ECO:0000313" key="2">
    <source>
        <dbReference type="EMBL" id="KAF2074407.1"/>
    </source>
</evidence>
<dbReference type="PANTHER" id="PTHR46586">
    <property type="entry name" value="ANKYRIN REPEAT-CONTAINING PROTEIN"/>
    <property type="match status" value="1"/>
</dbReference>
<dbReference type="Gene3D" id="1.25.40.20">
    <property type="entry name" value="Ankyrin repeat-containing domain"/>
    <property type="match status" value="1"/>
</dbReference>
<reference evidence="2" key="1">
    <citation type="submission" date="2020-01" db="EMBL/GenBank/DDBJ databases">
        <title>Development of genomics and gene disruption for Polysphondylium violaceum indicates a role for the polyketide synthase stlB in stalk morphogenesis.</title>
        <authorList>
            <person name="Narita B."/>
            <person name="Kawabe Y."/>
            <person name="Kin K."/>
            <person name="Saito T."/>
            <person name="Gibbs R."/>
            <person name="Kuspa A."/>
            <person name="Muzny D."/>
            <person name="Queller D."/>
            <person name="Richards S."/>
            <person name="Strassman J."/>
            <person name="Sucgang R."/>
            <person name="Worley K."/>
            <person name="Schaap P."/>
        </authorList>
    </citation>
    <scope>NUCLEOTIDE SEQUENCE</scope>
    <source>
        <strain evidence="2">QSvi11</strain>
    </source>
</reference>
<dbReference type="Proteomes" id="UP000695562">
    <property type="component" value="Unassembled WGS sequence"/>
</dbReference>
<dbReference type="EMBL" id="AJWJ01000149">
    <property type="protein sequence ID" value="KAF2074407.1"/>
    <property type="molecule type" value="Genomic_DNA"/>
</dbReference>
<feature type="compositionally biased region" description="Low complexity" evidence="1">
    <location>
        <begin position="18"/>
        <end position="36"/>
    </location>
</feature>
<evidence type="ECO:0008006" key="4">
    <source>
        <dbReference type="Google" id="ProtNLM"/>
    </source>
</evidence>
<dbReference type="AlphaFoldDB" id="A0A8J4PVE9"/>
<dbReference type="Pfam" id="PF12796">
    <property type="entry name" value="Ank_2"/>
    <property type="match status" value="1"/>
</dbReference>
<dbReference type="InterPro" id="IPR036770">
    <property type="entry name" value="Ankyrin_rpt-contain_sf"/>
</dbReference>
<feature type="region of interest" description="Disordered" evidence="1">
    <location>
        <begin position="1"/>
        <end position="45"/>
    </location>
</feature>
<evidence type="ECO:0000256" key="1">
    <source>
        <dbReference type="SAM" id="MobiDB-lite"/>
    </source>
</evidence>
<feature type="compositionally biased region" description="Basic residues" evidence="1">
    <location>
        <begin position="190"/>
        <end position="202"/>
    </location>
</feature>